<dbReference type="GO" id="GO:0005524">
    <property type="term" value="F:ATP binding"/>
    <property type="evidence" value="ECO:0007669"/>
    <property type="project" value="InterPro"/>
</dbReference>
<dbReference type="PROSITE" id="PS50011">
    <property type="entry name" value="PROTEIN_KINASE_DOM"/>
    <property type="match status" value="1"/>
</dbReference>
<evidence type="ECO:0000259" key="1">
    <source>
        <dbReference type="PROSITE" id="PS50011"/>
    </source>
</evidence>
<name>A0A2Z6QQD8_9GLOM</name>
<dbReference type="AlphaFoldDB" id="A0A2Z6QQD8"/>
<dbReference type="SUPFAM" id="SSF56112">
    <property type="entry name" value="Protein kinase-like (PK-like)"/>
    <property type="match status" value="1"/>
</dbReference>
<protein>
    <recommendedName>
        <fullName evidence="1">Protein kinase domain-containing protein</fullName>
    </recommendedName>
</protein>
<dbReference type="Pfam" id="PF07714">
    <property type="entry name" value="PK_Tyr_Ser-Thr"/>
    <property type="match status" value="1"/>
</dbReference>
<dbReference type="EMBL" id="BEXD01001006">
    <property type="protein sequence ID" value="GBB91675.1"/>
    <property type="molecule type" value="Genomic_DNA"/>
</dbReference>
<evidence type="ECO:0000313" key="2">
    <source>
        <dbReference type="EMBL" id="GBB91675.1"/>
    </source>
</evidence>
<keyword evidence="3" id="KW-1185">Reference proteome</keyword>
<organism evidence="2 3">
    <name type="scientific">Rhizophagus clarus</name>
    <dbReference type="NCBI Taxonomy" id="94130"/>
    <lineage>
        <taxon>Eukaryota</taxon>
        <taxon>Fungi</taxon>
        <taxon>Fungi incertae sedis</taxon>
        <taxon>Mucoromycota</taxon>
        <taxon>Glomeromycotina</taxon>
        <taxon>Glomeromycetes</taxon>
        <taxon>Glomerales</taxon>
        <taxon>Glomeraceae</taxon>
        <taxon>Rhizophagus</taxon>
    </lineage>
</organism>
<evidence type="ECO:0000313" key="3">
    <source>
        <dbReference type="Proteomes" id="UP000247702"/>
    </source>
</evidence>
<dbReference type="Proteomes" id="UP000247702">
    <property type="component" value="Unassembled WGS sequence"/>
</dbReference>
<accession>A0A2Z6QQD8</accession>
<dbReference type="InterPro" id="IPR011009">
    <property type="entry name" value="Kinase-like_dom_sf"/>
</dbReference>
<dbReference type="PANTHER" id="PTHR44329">
    <property type="entry name" value="SERINE/THREONINE-PROTEIN KINASE TNNI3K-RELATED"/>
    <property type="match status" value="1"/>
</dbReference>
<dbReference type="InterPro" id="IPR051681">
    <property type="entry name" value="Ser/Thr_Kinases-Pseudokinases"/>
</dbReference>
<dbReference type="Gene3D" id="1.10.510.10">
    <property type="entry name" value="Transferase(Phosphotransferase) domain 1"/>
    <property type="match status" value="2"/>
</dbReference>
<comment type="caution">
    <text evidence="2">The sequence shown here is derived from an EMBL/GenBank/DDBJ whole genome shotgun (WGS) entry which is preliminary data.</text>
</comment>
<sequence>MIIRHSCTSNLIGNFDFGYWDRYGKSGNATLDKFIHESKLLWIPYDQFKDVEYCDKGGFSKVYKAIWLPGNDYNEVVLKCHVNLNENFDEFLNEVSYHEMCSDTMKIIKLHGFTKDPNTLDYMVVMDYANKDEVYIGDLGLCRPVTSLLKEHDIYGVIPFIAPEVLRGNPYTQASDIYSFSMIMWEFTSGVQPFINRDHDLELSVSIGKGERPEIIENTPQCYVDLMEKCWNEDPLKRPSAKEISQIISKWIFRECSSQIISEELRNNIVELINAPIGNNNLAVKPHSQAYYSSRILDLLVKM</sequence>
<dbReference type="InterPro" id="IPR001245">
    <property type="entry name" value="Ser-Thr/Tyr_kinase_cat_dom"/>
</dbReference>
<gene>
    <name evidence="2" type="ORF">RclHR1_19030001</name>
</gene>
<proteinExistence type="predicted"/>
<reference evidence="2 3" key="1">
    <citation type="submission" date="2017-11" db="EMBL/GenBank/DDBJ databases">
        <title>The genome of Rhizophagus clarus HR1 reveals common genetic basis of auxotrophy among arbuscular mycorrhizal fungi.</title>
        <authorList>
            <person name="Kobayashi Y."/>
        </authorList>
    </citation>
    <scope>NUCLEOTIDE SEQUENCE [LARGE SCALE GENOMIC DNA]</scope>
    <source>
        <strain evidence="2 3">HR1</strain>
    </source>
</reference>
<dbReference type="InterPro" id="IPR000719">
    <property type="entry name" value="Prot_kinase_dom"/>
</dbReference>
<dbReference type="GO" id="GO:0004674">
    <property type="term" value="F:protein serine/threonine kinase activity"/>
    <property type="evidence" value="ECO:0007669"/>
    <property type="project" value="TreeGrafter"/>
</dbReference>
<feature type="domain" description="Protein kinase" evidence="1">
    <location>
        <begin position="1"/>
        <end position="252"/>
    </location>
</feature>